<evidence type="ECO:0000313" key="4">
    <source>
        <dbReference type="Proteomes" id="UP000232722"/>
    </source>
</evidence>
<reference evidence="2 3" key="3">
    <citation type="submission" date="2017-10" db="EMBL/GenBank/DDBJ databases">
        <title>Extensive intraspecific genome diversity in a model arbuscular mycorrhizal fungus.</title>
        <authorList>
            <person name="Chen E.C.H."/>
            <person name="Morin E."/>
            <person name="Baudet D."/>
            <person name="Noel J."/>
            <person name="Ndikumana S."/>
            <person name="Charron P."/>
            <person name="St-Onge C."/>
            <person name="Giorgi J."/>
            <person name="Grigoriev I.V."/>
            <person name="Roux C."/>
            <person name="Martin F.M."/>
            <person name="Corradi N."/>
        </authorList>
    </citation>
    <scope>NUCLEOTIDE SEQUENCE [LARGE SCALE GENOMIC DNA]</scope>
    <source>
        <strain evidence="2 3">A1</strain>
    </source>
</reference>
<protein>
    <submittedName>
        <fullName evidence="1">Uncharacterized protein</fullName>
    </submittedName>
</protein>
<dbReference type="EMBL" id="LLXH01000099">
    <property type="protein sequence ID" value="PKC73090.1"/>
    <property type="molecule type" value="Genomic_DNA"/>
</dbReference>
<dbReference type="Proteomes" id="UP000232722">
    <property type="component" value="Unassembled WGS sequence"/>
</dbReference>
<evidence type="ECO:0000313" key="2">
    <source>
        <dbReference type="EMBL" id="PKC73090.1"/>
    </source>
</evidence>
<comment type="caution">
    <text evidence="1">The sequence shown here is derived from an EMBL/GenBank/DDBJ whole genome shotgun (WGS) entry which is preliminary data.</text>
</comment>
<dbReference type="OrthoDB" id="2304132at2759"/>
<dbReference type="EMBL" id="LLXJ01000096">
    <property type="protein sequence ID" value="PKC15259.1"/>
    <property type="molecule type" value="Genomic_DNA"/>
</dbReference>
<accession>A0A2I1EJR7</accession>
<reference evidence="2 3" key="4">
    <citation type="submission" date="2017-10" db="EMBL/GenBank/DDBJ databases">
        <title>Genome analyses suggest a sexual origin of heterokaryosis in a supposedly ancient asexual fungus.</title>
        <authorList>
            <person name="Corradi N."/>
            <person name="Sedzielewska K."/>
            <person name="Noel J."/>
            <person name="Charron P."/>
            <person name="Farinelli L."/>
            <person name="Marton T."/>
            <person name="Kruger M."/>
            <person name="Pelin A."/>
            <person name="Brachmann A."/>
            <person name="Corradi N."/>
        </authorList>
    </citation>
    <scope>NUCLEOTIDE SEQUENCE [LARGE SCALE GENOMIC DNA]</scope>
    <source>
        <strain evidence="2 3">A1</strain>
    </source>
</reference>
<dbReference type="VEuPathDB" id="FungiDB:RhiirA1_451564"/>
<evidence type="ECO:0000313" key="3">
    <source>
        <dbReference type="Proteomes" id="UP000232688"/>
    </source>
</evidence>
<dbReference type="Proteomes" id="UP000232688">
    <property type="component" value="Unassembled WGS sequence"/>
</dbReference>
<name>A0A2I1EJR7_9GLOM</name>
<sequence length="121" mass="14119">MPDGGYDEFIKEYGLKYKWEKKVILSLIKLPYCLHELRREYGRMVLRSSDVDCLFKWINTKGRCIAKNDYYHELVEVLIQAEKESVTDSITGIKNYISQSSIANNLNAILIERTTNPNPEQ</sequence>
<proteinExistence type="predicted"/>
<reference evidence="1 4" key="1">
    <citation type="submission" date="2016-04" db="EMBL/GenBank/DDBJ databases">
        <title>Genome analyses suggest a sexual origin of heterokaryosis in a supposedly ancient asexual fungus.</title>
        <authorList>
            <person name="Ropars J."/>
            <person name="Sedzielewska K."/>
            <person name="Noel J."/>
            <person name="Charron P."/>
            <person name="Farinelli L."/>
            <person name="Marton T."/>
            <person name="Kruger M."/>
            <person name="Pelin A."/>
            <person name="Brachmann A."/>
            <person name="Corradi N."/>
        </authorList>
    </citation>
    <scope>NUCLEOTIDE SEQUENCE [LARGE SCALE GENOMIC DNA]</scope>
    <source>
        <strain evidence="1 4">A5</strain>
    </source>
</reference>
<organism evidence="1 4">
    <name type="scientific">Rhizophagus irregularis</name>
    <dbReference type="NCBI Taxonomy" id="588596"/>
    <lineage>
        <taxon>Eukaryota</taxon>
        <taxon>Fungi</taxon>
        <taxon>Fungi incertae sedis</taxon>
        <taxon>Mucoromycota</taxon>
        <taxon>Glomeromycotina</taxon>
        <taxon>Glomeromycetes</taxon>
        <taxon>Glomerales</taxon>
        <taxon>Glomeraceae</taxon>
        <taxon>Rhizophagus</taxon>
    </lineage>
</organism>
<gene>
    <name evidence="2" type="ORF">RhiirA1_451564</name>
    <name evidence="1" type="ORF">RhiirA5_408412</name>
</gene>
<reference evidence="1 4" key="2">
    <citation type="submission" date="2017-09" db="EMBL/GenBank/DDBJ databases">
        <title>Extensive intraspecific genome diversity in a model arbuscular mycorrhizal fungus.</title>
        <authorList>
            <person name="Chen E.C."/>
            <person name="Morin E."/>
            <person name="Beaudet D."/>
            <person name="Noel J."/>
            <person name="Ndikumana S."/>
            <person name="Charron P."/>
            <person name="St-Onge C."/>
            <person name="Giorgi J."/>
            <person name="Grigoriev I.V."/>
            <person name="Roux C."/>
            <person name="Martin F.M."/>
            <person name="Corradi N."/>
        </authorList>
    </citation>
    <scope>NUCLEOTIDE SEQUENCE [LARGE SCALE GENOMIC DNA]</scope>
    <source>
        <strain evidence="1 4">A5</strain>
    </source>
</reference>
<dbReference type="VEuPathDB" id="FungiDB:FUN_021143"/>
<dbReference type="AlphaFoldDB" id="A0A2I1EJR7"/>
<evidence type="ECO:0000313" key="1">
    <source>
        <dbReference type="EMBL" id="PKC15259.1"/>
    </source>
</evidence>